<dbReference type="GO" id="GO:0016740">
    <property type="term" value="F:transferase activity"/>
    <property type="evidence" value="ECO:0007669"/>
    <property type="project" value="UniProtKB-KW"/>
</dbReference>
<reference evidence="3 4" key="1">
    <citation type="submission" date="2013-11" db="EMBL/GenBank/DDBJ databases">
        <title>The Damaraland mole rat (Fukomys damarensis) genome and evolution of African mole rats.</title>
        <authorList>
            <person name="Gladyshev V.N."/>
            <person name="Fang X."/>
        </authorList>
    </citation>
    <scope>NUCLEOTIDE SEQUENCE [LARGE SCALE GENOMIC DNA]</scope>
    <source>
        <tissue evidence="3">Liver</tissue>
    </source>
</reference>
<keyword evidence="2" id="KW-0732">Signal</keyword>
<keyword evidence="3" id="KW-0808">Transferase</keyword>
<dbReference type="EMBL" id="KN122922">
    <property type="protein sequence ID" value="KFO27419.1"/>
    <property type="molecule type" value="Genomic_DNA"/>
</dbReference>
<accession>A0A091D5N1</accession>
<evidence type="ECO:0000313" key="4">
    <source>
        <dbReference type="Proteomes" id="UP000028990"/>
    </source>
</evidence>
<feature type="chain" id="PRO_5013107983" evidence="2">
    <location>
        <begin position="16"/>
        <end position="272"/>
    </location>
</feature>
<evidence type="ECO:0000256" key="1">
    <source>
        <dbReference type="SAM" id="MobiDB-lite"/>
    </source>
</evidence>
<sequence length="272" mass="27962">MAPWVLLSPEVLVWTWEITLVPYRASAMGGAGGAAAAPHLPAPGAGLPPALPGCVAHGPGLCEQSAPALGGAQGRADSHGAPGRRPAGLQILPGAVAQEDPELPTWWCSWQCCPGACTWHGLALTPSALGAVAAVQWAPLHHLPAAVPLLPGGWPAPGLPPLPPPTTMSSHCITYFCQCPSNPFDSGLTRNLFFCGWPTSSVGGPRAPGTPCRPRTTRSGAAARTLSITGGRLLFRPGLGEPRIPASQEQFCLLEEEGEEEGPGSSGQLDAR</sequence>
<keyword evidence="4" id="KW-1185">Reference proteome</keyword>
<organism evidence="3 4">
    <name type="scientific">Fukomys damarensis</name>
    <name type="common">Damaraland mole rat</name>
    <name type="synonym">Cryptomys damarensis</name>
    <dbReference type="NCBI Taxonomy" id="885580"/>
    <lineage>
        <taxon>Eukaryota</taxon>
        <taxon>Metazoa</taxon>
        <taxon>Chordata</taxon>
        <taxon>Craniata</taxon>
        <taxon>Vertebrata</taxon>
        <taxon>Euteleostomi</taxon>
        <taxon>Mammalia</taxon>
        <taxon>Eutheria</taxon>
        <taxon>Euarchontoglires</taxon>
        <taxon>Glires</taxon>
        <taxon>Rodentia</taxon>
        <taxon>Hystricomorpha</taxon>
        <taxon>Bathyergidae</taxon>
        <taxon>Fukomys</taxon>
    </lineage>
</organism>
<name>A0A091D5N1_FUKDA</name>
<evidence type="ECO:0000256" key="2">
    <source>
        <dbReference type="SAM" id="SignalP"/>
    </source>
</evidence>
<feature type="signal peptide" evidence="2">
    <location>
        <begin position="1"/>
        <end position="15"/>
    </location>
</feature>
<feature type="region of interest" description="Disordered" evidence="1">
    <location>
        <begin position="253"/>
        <end position="272"/>
    </location>
</feature>
<protein>
    <submittedName>
        <fullName evidence="3">Putative palmitoyltransferase ZDHHC12</fullName>
    </submittedName>
</protein>
<dbReference type="Proteomes" id="UP000028990">
    <property type="component" value="Unassembled WGS sequence"/>
</dbReference>
<gene>
    <name evidence="3" type="ORF">H920_11220</name>
</gene>
<dbReference type="AlphaFoldDB" id="A0A091D5N1"/>
<evidence type="ECO:0000313" key="3">
    <source>
        <dbReference type="EMBL" id="KFO27419.1"/>
    </source>
</evidence>
<proteinExistence type="predicted"/>